<reference evidence="3 4" key="1">
    <citation type="submission" date="2020-02" db="EMBL/GenBank/DDBJ databases">
        <title>Draft genome sequence of Haematococcus lacustris strain NIES-144.</title>
        <authorList>
            <person name="Morimoto D."/>
            <person name="Nakagawa S."/>
            <person name="Yoshida T."/>
            <person name="Sawayama S."/>
        </authorList>
    </citation>
    <scope>NUCLEOTIDE SEQUENCE [LARGE SCALE GENOMIC DNA]</scope>
    <source>
        <strain evidence="3 4">NIES-144</strain>
    </source>
</reference>
<evidence type="ECO:0000259" key="2">
    <source>
        <dbReference type="Pfam" id="PF07714"/>
    </source>
</evidence>
<dbReference type="Gene3D" id="3.30.200.20">
    <property type="entry name" value="Phosphorylase Kinase, domain 1"/>
    <property type="match status" value="1"/>
</dbReference>
<dbReference type="InterPro" id="IPR001245">
    <property type="entry name" value="Ser-Thr/Tyr_kinase_cat_dom"/>
</dbReference>
<sequence>MSLTLAPPKGKPSMGTSKRHSPPRSLTAVEKCRGSTRGCGYRDVAVKLFNQQNLSDGDLRTFQQEVLVLSRTNHPSVVGLYGASLQLPNLCLVEELCDTCLEKWVNHLLHTPGCSPARYLCHCHLTLIVGVALSCNTAACWILTATNLDNGSTCWLPM</sequence>
<dbReference type="SUPFAM" id="SSF56112">
    <property type="entry name" value="Protein kinase-like (PK-like)"/>
    <property type="match status" value="1"/>
</dbReference>
<feature type="region of interest" description="Disordered" evidence="1">
    <location>
        <begin position="1"/>
        <end position="27"/>
    </location>
</feature>
<evidence type="ECO:0000313" key="3">
    <source>
        <dbReference type="EMBL" id="GFH27330.1"/>
    </source>
</evidence>
<comment type="caution">
    <text evidence="3">The sequence shown here is derived from an EMBL/GenBank/DDBJ whole genome shotgun (WGS) entry which is preliminary data.</text>
</comment>
<name>A0A6A0A0F7_HAELA</name>
<gene>
    <name evidence="3" type="ORF">HaLaN_25635</name>
</gene>
<evidence type="ECO:0000313" key="4">
    <source>
        <dbReference type="Proteomes" id="UP000485058"/>
    </source>
</evidence>
<dbReference type="AlphaFoldDB" id="A0A6A0A0F7"/>
<organism evidence="3 4">
    <name type="scientific">Haematococcus lacustris</name>
    <name type="common">Green alga</name>
    <name type="synonym">Haematococcus pluvialis</name>
    <dbReference type="NCBI Taxonomy" id="44745"/>
    <lineage>
        <taxon>Eukaryota</taxon>
        <taxon>Viridiplantae</taxon>
        <taxon>Chlorophyta</taxon>
        <taxon>core chlorophytes</taxon>
        <taxon>Chlorophyceae</taxon>
        <taxon>CS clade</taxon>
        <taxon>Chlamydomonadales</taxon>
        <taxon>Haematococcaceae</taxon>
        <taxon>Haematococcus</taxon>
    </lineage>
</organism>
<dbReference type="Proteomes" id="UP000485058">
    <property type="component" value="Unassembled WGS sequence"/>
</dbReference>
<proteinExistence type="predicted"/>
<dbReference type="InterPro" id="IPR011009">
    <property type="entry name" value="Kinase-like_dom_sf"/>
</dbReference>
<accession>A0A6A0A0F7</accession>
<dbReference type="Pfam" id="PF07714">
    <property type="entry name" value="PK_Tyr_Ser-Thr"/>
    <property type="match status" value="1"/>
</dbReference>
<protein>
    <submittedName>
        <fullName evidence="3">CTR-like PK</fullName>
    </submittedName>
</protein>
<dbReference type="GO" id="GO:0004672">
    <property type="term" value="F:protein kinase activity"/>
    <property type="evidence" value="ECO:0007669"/>
    <property type="project" value="InterPro"/>
</dbReference>
<evidence type="ECO:0000256" key="1">
    <source>
        <dbReference type="SAM" id="MobiDB-lite"/>
    </source>
</evidence>
<keyword evidence="4" id="KW-1185">Reference proteome</keyword>
<dbReference type="EMBL" id="BLLF01003435">
    <property type="protein sequence ID" value="GFH27330.1"/>
    <property type="molecule type" value="Genomic_DNA"/>
</dbReference>
<feature type="domain" description="Serine-threonine/tyrosine-protein kinase catalytic" evidence="2">
    <location>
        <begin position="41"/>
        <end position="100"/>
    </location>
</feature>